<keyword evidence="2 6" id="KW-0479">Metal-binding</keyword>
<evidence type="ECO:0000256" key="1">
    <source>
        <dbReference type="ARBA" id="ARBA00022485"/>
    </source>
</evidence>
<dbReference type="PANTHER" id="PTHR32479:SF17">
    <property type="entry name" value="GLYCOLATE OXIDASE IRON-SULFUR SUBUNIT"/>
    <property type="match status" value="1"/>
</dbReference>
<dbReference type="InterPro" id="IPR009051">
    <property type="entry name" value="Helical_ferredxn"/>
</dbReference>
<protein>
    <recommendedName>
        <fullName evidence="6">Glycolate oxidase iron-sulfur subunit</fullName>
        <ecNumber evidence="6">1.1.99.14</ecNumber>
    </recommendedName>
</protein>
<dbReference type="InterPro" id="IPR004017">
    <property type="entry name" value="Cys_rich_dom"/>
</dbReference>
<dbReference type="InterPro" id="IPR012257">
    <property type="entry name" value="Glc_ox_4Fe-4S"/>
</dbReference>
<evidence type="ECO:0000313" key="8">
    <source>
        <dbReference type="EMBL" id="QYD69661.1"/>
    </source>
</evidence>
<dbReference type="GO" id="GO:0019154">
    <property type="term" value="F:glycolate dehydrogenase activity"/>
    <property type="evidence" value="ECO:0007669"/>
    <property type="project" value="UniProtKB-EC"/>
</dbReference>
<keyword evidence="8" id="KW-0560">Oxidoreductase</keyword>
<evidence type="ECO:0000256" key="4">
    <source>
        <dbReference type="ARBA" id="ARBA00023004"/>
    </source>
</evidence>
<keyword evidence="6" id="KW-0813">Transport</keyword>
<reference evidence="8 9" key="1">
    <citation type="submission" date="2021-07" db="EMBL/GenBank/DDBJ databases">
        <title>Paraburkholderia edwinii protects Aspergillus sp. from phenazines by acting as a toxin sponge.</title>
        <authorList>
            <person name="Dahlstrom K.M."/>
            <person name="Newman D.K."/>
        </authorList>
    </citation>
    <scope>NUCLEOTIDE SEQUENCE [LARGE SCALE GENOMIC DNA]</scope>
    <source>
        <strain evidence="8 9">Pe01</strain>
    </source>
</reference>
<keyword evidence="1 6" id="KW-0004">4Fe-4S</keyword>
<evidence type="ECO:0000256" key="3">
    <source>
        <dbReference type="ARBA" id="ARBA00022737"/>
    </source>
</evidence>
<dbReference type="PIRSF" id="PIRSF000139">
    <property type="entry name" value="Glc_ox_4Fe-4S"/>
    <property type="match status" value="1"/>
</dbReference>
<name>A0ABX8UM27_9BURK</name>
<dbReference type="Pfam" id="PF02754">
    <property type="entry name" value="CCG"/>
    <property type="match status" value="2"/>
</dbReference>
<keyword evidence="3" id="KW-0677">Repeat</keyword>
<organism evidence="8 9">
    <name type="scientific">Paraburkholderia edwinii</name>
    <dbReference type="NCBI Taxonomy" id="2861782"/>
    <lineage>
        <taxon>Bacteria</taxon>
        <taxon>Pseudomonadati</taxon>
        <taxon>Pseudomonadota</taxon>
        <taxon>Betaproteobacteria</taxon>
        <taxon>Burkholderiales</taxon>
        <taxon>Burkholderiaceae</taxon>
        <taxon>Paraburkholderia</taxon>
    </lineage>
</organism>
<accession>A0ABX8UM27</accession>
<dbReference type="Proteomes" id="UP000826462">
    <property type="component" value="Chromosome 1"/>
</dbReference>
<dbReference type="EC" id="1.1.99.14" evidence="6"/>
<dbReference type="Gene3D" id="1.10.1060.10">
    <property type="entry name" value="Alpha-helical ferredoxin"/>
    <property type="match status" value="1"/>
</dbReference>
<dbReference type="PROSITE" id="PS00198">
    <property type="entry name" value="4FE4S_FER_1"/>
    <property type="match status" value="2"/>
</dbReference>
<dbReference type="EMBL" id="CP080095">
    <property type="protein sequence ID" value="QYD69661.1"/>
    <property type="molecule type" value="Genomic_DNA"/>
</dbReference>
<dbReference type="SUPFAM" id="SSF46548">
    <property type="entry name" value="alpha-helical ferredoxin"/>
    <property type="match status" value="1"/>
</dbReference>
<dbReference type="RefSeq" id="WP_219799000.1">
    <property type="nucleotide sequence ID" value="NZ_CP080095.1"/>
</dbReference>
<evidence type="ECO:0000313" key="9">
    <source>
        <dbReference type="Proteomes" id="UP000826462"/>
    </source>
</evidence>
<keyword evidence="9" id="KW-1185">Reference proteome</keyword>
<keyword evidence="4 6" id="KW-0408">Iron</keyword>
<keyword evidence="6" id="KW-0249">Electron transport</keyword>
<dbReference type="NCBIfam" id="NF008434">
    <property type="entry name" value="PRK11274.1"/>
    <property type="match status" value="1"/>
</dbReference>
<dbReference type="PANTHER" id="PTHR32479">
    <property type="entry name" value="GLYCOLATE OXIDASE IRON-SULFUR SUBUNIT"/>
    <property type="match status" value="1"/>
</dbReference>
<evidence type="ECO:0000256" key="6">
    <source>
        <dbReference type="PIRNR" id="PIRNR000139"/>
    </source>
</evidence>
<comment type="cofactor">
    <cofactor evidence="6">
        <name>[4Fe-4S] cluster</name>
        <dbReference type="ChEBI" id="CHEBI:49883"/>
    </cofactor>
    <text evidence="6">Binds 2 [4Fe-4S] clusters.</text>
</comment>
<dbReference type="InterPro" id="IPR017896">
    <property type="entry name" value="4Fe4S_Fe-S-bd"/>
</dbReference>
<dbReference type="Pfam" id="PF13183">
    <property type="entry name" value="Fer4_8"/>
    <property type="match status" value="1"/>
</dbReference>
<comment type="catalytic activity">
    <reaction evidence="6">
        <text>glycolate + A = glyoxylate + AH2</text>
        <dbReference type="Rhea" id="RHEA:21264"/>
        <dbReference type="ChEBI" id="CHEBI:13193"/>
        <dbReference type="ChEBI" id="CHEBI:17499"/>
        <dbReference type="ChEBI" id="CHEBI:29805"/>
        <dbReference type="ChEBI" id="CHEBI:36655"/>
        <dbReference type="EC" id="1.1.99.14"/>
    </reaction>
</comment>
<keyword evidence="5 6" id="KW-0411">Iron-sulfur</keyword>
<feature type="domain" description="4Fe-4S ferredoxin-type" evidence="7">
    <location>
        <begin position="14"/>
        <end position="47"/>
    </location>
</feature>
<evidence type="ECO:0000256" key="5">
    <source>
        <dbReference type="ARBA" id="ARBA00023014"/>
    </source>
</evidence>
<feature type="domain" description="4Fe-4S ferredoxin-type" evidence="7">
    <location>
        <begin position="66"/>
        <end position="89"/>
    </location>
</feature>
<dbReference type="PROSITE" id="PS51379">
    <property type="entry name" value="4FE4S_FER_2"/>
    <property type="match status" value="2"/>
</dbReference>
<dbReference type="InterPro" id="IPR017900">
    <property type="entry name" value="4Fe4S_Fe_S_CS"/>
</dbReference>
<gene>
    <name evidence="8" type="primary">glcF</name>
    <name evidence="8" type="ORF">KZJ38_04690</name>
</gene>
<evidence type="ECO:0000259" key="7">
    <source>
        <dbReference type="PROSITE" id="PS51379"/>
    </source>
</evidence>
<sequence>MQTNLADFIRNTPDGAEADAILRKCVHCGFCTATCPTYQLLGDELDGPRGRIYLIKQMVEGTPVTRSTQLHLDRCLTCRNCESTCPSGVQYGRLVEIGRKLTEQKVSRPFGQRVLRRVLASFVPNEALFTPVMRLGQHVRPLLPKKLRDKVPARQRQLEWPASKHERKMLMLSGCVQPSMMPNVNTATARVLDALGIETIVAPDAGCCGAIRLHLGYNDEALDDMRANIDAWWPYVEEGVEAIVMNASGCGATVKEYAHLLRDDPVYAEKARRIVELTRDIAEILPEFEEPLTALTRRRAVHTVAFHPPCTLQHGQQIRGKVEHLLGELGIDVRLPADSHLCCGSAGTYSLTQPALSYALRNQKLERLHAQEPQIIVSANVGCIAHLQSGTSMPVVHWIELVEHMLAG</sequence>
<comment type="function">
    <text evidence="6">Component of a complex that catalyzes the oxidation of glycolate to glyoxylate.</text>
</comment>
<comment type="catalytic activity">
    <reaction evidence="6">
        <text>(R)-lactate + A = pyruvate + AH2</text>
        <dbReference type="Rhea" id="RHEA:15089"/>
        <dbReference type="ChEBI" id="CHEBI:13193"/>
        <dbReference type="ChEBI" id="CHEBI:15361"/>
        <dbReference type="ChEBI" id="CHEBI:16004"/>
        <dbReference type="ChEBI" id="CHEBI:17499"/>
    </reaction>
</comment>
<evidence type="ECO:0000256" key="2">
    <source>
        <dbReference type="ARBA" id="ARBA00022723"/>
    </source>
</evidence>
<proteinExistence type="predicted"/>